<reference evidence="2" key="1">
    <citation type="submission" date="2016-02" db="EMBL/GenBank/DDBJ databases">
        <title>Draft genome sequence of Microdochium bolleyi, a fungal endophyte of beachgrass.</title>
        <authorList>
            <consortium name="DOE Joint Genome Institute"/>
            <person name="David A.S."/>
            <person name="May G."/>
            <person name="Haridas S."/>
            <person name="Lim J."/>
            <person name="Wang M."/>
            <person name="Labutti K."/>
            <person name="Lipzen A."/>
            <person name="Barry K."/>
            <person name="Grigoriev I.V."/>
        </authorList>
    </citation>
    <scope>NUCLEOTIDE SEQUENCE [LARGE SCALE GENOMIC DNA]</scope>
    <source>
        <strain evidence="2">J235TASD1</strain>
    </source>
</reference>
<dbReference type="AlphaFoldDB" id="A0A136JHB9"/>
<gene>
    <name evidence="1" type="ORF">Micbo1qcDRAFT_155047</name>
</gene>
<evidence type="ECO:0000313" key="2">
    <source>
        <dbReference type="Proteomes" id="UP000070501"/>
    </source>
</evidence>
<feature type="non-terminal residue" evidence="1">
    <location>
        <position position="84"/>
    </location>
</feature>
<keyword evidence="2" id="KW-1185">Reference proteome</keyword>
<protein>
    <submittedName>
        <fullName evidence="1">Uncharacterized protein</fullName>
    </submittedName>
</protein>
<organism evidence="1 2">
    <name type="scientific">Microdochium bolleyi</name>
    <dbReference type="NCBI Taxonomy" id="196109"/>
    <lineage>
        <taxon>Eukaryota</taxon>
        <taxon>Fungi</taxon>
        <taxon>Dikarya</taxon>
        <taxon>Ascomycota</taxon>
        <taxon>Pezizomycotina</taxon>
        <taxon>Sordariomycetes</taxon>
        <taxon>Xylariomycetidae</taxon>
        <taxon>Xylariales</taxon>
        <taxon>Microdochiaceae</taxon>
        <taxon>Microdochium</taxon>
    </lineage>
</organism>
<sequence>MPYFIRDDVSDLDLPLVAIKDEHGTLQDVRRRADTDQPLYCFSDWTLTQLEKLCTIQWRFTAPKFQRSERGEVQYHHLEDSEVL</sequence>
<dbReference type="Proteomes" id="UP000070501">
    <property type="component" value="Unassembled WGS sequence"/>
</dbReference>
<accession>A0A136JHB9</accession>
<name>A0A136JHB9_9PEZI</name>
<dbReference type="EMBL" id="KQ964245">
    <property type="protein sequence ID" value="KXJ96486.1"/>
    <property type="molecule type" value="Genomic_DNA"/>
</dbReference>
<dbReference type="OrthoDB" id="4062651at2759"/>
<dbReference type="InParanoid" id="A0A136JHB9"/>
<evidence type="ECO:0000313" key="1">
    <source>
        <dbReference type="EMBL" id="KXJ96486.1"/>
    </source>
</evidence>
<proteinExistence type="predicted"/>